<dbReference type="InterPro" id="IPR051460">
    <property type="entry name" value="HdrC_iron-sulfur_subunit"/>
</dbReference>
<dbReference type="GO" id="GO:0005886">
    <property type="term" value="C:plasma membrane"/>
    <property type="evidence" value="ECO:0007669"/>
    <property type="project" value="TreeGrafter"/>
</dbReference>
<dbReference type="InterPro" id="IPR017900">
    <property type="entry name" value="4Fe4S_Fe_S_CS"/>
</dbReference>
<dbReference type="InterPro" id="IPR017896">
    <property type="entry name" value="4Fe4S_Fe-S-bd"/>
</dbReference>
<feature type="domain" description="4Fe-4S ferredoxin-type" evidence="8">
    <location>
        <begin position="342"/>
        <end position="374"/>
    </location>
</feature>
<evidence type="ECO:0000256" key="2">
    <source>
        <dbReference type="ARBA" id="ARBA00022723"/>
    </source>
</evidence>
<evidence type="ECO:0000313" key="11">
    <source>
        <dbReference type="EMBL" id="CAB5032911.1"/>
    </source>
</evidence>
<dbReference type="PANTHER" id="PTHR43255">
    <property type="entry name" value="IRON-SULFUR-BINDING OXIDOREDUCTASE FADF-RELATED-RELATED"/>
    <property type="match status" value="1"/>
</dbReference>
<keyword evidence="2" id="KW-0479">Metal-binding</keyword>
<reference evidence="10" key="1">
    <citation type="submission" date="2020-05" db="EMBL/GenBank/DDBJ databases">
        <authorList>
            <person name="Chiriac C."/>
            <person name="Salcher M."/>
            <person name="Ghai R."/>
            <person name="Kavagutti S V."/>
        </authorList>
    </citation>
    <scope>NUCLEOTIDE SEQUENCE</scope>
</reference>
<accession>A0A6J7DNH9</accession>
<keyword evidence="4" id="KW-0408">Iron</keyword>
<dbReference type="GO" id="GO:0016491">
    <property type="term" value="F:oxidoreductase activity"/>
    <property type="evidence" value="ECO:0007669"/>
    <property type="project" value="UniProtKB-KW"/>
</dbReference>
<dbReference type="Gene3D" id="1.20.950.20">
    <property type="entry name" value="Transmembrane di-heme cytochromes, Chain C"/>
    <property type="match status" value="1"/>
</dbReference>
<keyword evidence="7" id="KW-0812">Transmembrane</keyword>
<gene>
    <name evidence="9" type="ORF">UFOPK3164_01030</name>
    <name evidence="10" type="ORF">UFOPK3427_00875</name>
    <name evidence="11" type="ORF">UFOPK4112_01876</name>
</gene>
<dbReference type="PROSITE" id="PS51379">
    <property type="entry name" value="4FE4S_FER_2"/>
    <property type="match status" value="2"/>
</dbReference>
<dbReference type="EMBL" id="CAFABE010000045">
    <property type="protein sequence ID" value="CAB4829592.1"/>
    <property type="molecule type" value="Genomic_DNA"/>
</dbReference>
<sequence length="693" mass="75898">MLVRIILGLGITVVCFAIAGRRFHWLSKLIRSGAPAKRPLSFSRAAEAEVVEVAGQKKLLQWTIPGIAHFFAMWGFTVLLLTIIEAYGSLFARDFSIPLIGHWSAVAFLEDFFATAVLVSLVIFSIIRLKNAPSRKQRESRFYGSHTGAAWLVLLMIALVIVTLLLYRAAQENTGHFPFQGDWWAFASLGVAKLLAPLGTGVNSVIETVFLLANIAVIVGFLVFVSYSKHLHIFLAPINVGTSRRPRALGGLDKTPDMDMENISEDTVFGVGKIEDFTWKQMLDFSTCTECGRCQSVCPAWNTDKPLSPKLLIMGLRDNMFASADRLLTKDSEAAAAAETLVPTTIDPDVLWSCTTCGACVQECPVDIEHIDAIVDMRRYEVLMESRFPQEANLFLRNIENQGDPWGLGGAKRLEWTEALDFDVPVITGTIPDDVEYLYWVGCAGALDDRGKKQAQSTARMLHRAGVTFGVLGPKESCTGDPARRFGNEYLFQEVAKANIETLKEAGAVKIVATCPHCFNTIKNEYPALGGDFEVIHHAELLAHLVNNGKLVPGDSYAGTVTYHDPCYLGRHNRVFDEPRDVLSAIPGVKQVEMGRCREKGFCCGAGGARMWMEENIGKRVNMERTDEALGTGADIVSTACPFCMIMLDDAVQANGKGDDVRVMDISQLVEESLSAPVASTPPAASPMSESDS</sequence>
<dbReference type="SUPFAM" id="SSF46548">
    <property type="entry name" value="alpha-helical ferredoxin"/>
    <property type="match status" value="1"/>
</dbReference>
<keyword evidence="5" id="KW-0411">Iron-sulfur</keyword>
<keyword evidence="3" id="KW-0560">Oxidoreductase</keyword>
<evidence type="ECO:0000256" key="6">
    <source>
        <dbReference type="SAM" id="MobiDB-lite"/>
    </source>
</evidence>
<dbReference type="InterPro" id="IPR009051">
    <property type="entry name" value="Helical_ferredxn"/>
</dbReference>
<evidence type="ECO:0000313" key="10">
    <source>
        <dbReference type="EMBL" id="CAB4872171.1"/>
    </source>
</evidence>
<evidence type="ECO:0000256" key="7">
    <source>
        <dbReference type="SAM" id="Phobius"/>
    </source>
</evidence>
<keyword evidence="1" id="KW-0004">4Fe-4S</keyword>
<evidence type="ECO:0000256" key="4">
    <source>
        <dbReference type="ARBA" id="ARBA00023004"/>
    </source>
</evidence>
<feature type="transmembrane region" description="Helical" evidence="7">
    <location>
        <begin position="6"/>
        <end position="23"/>
    </location>
</feature>
<dbReference type="EMBL" id="CAFBLT010000001">
    <property type="protein sequence ID" value="CAB4872171.1"/>
    <property type="molecule type" value="Genomic_DNA"/>
</dbReference>
<evidence type="ECO:0000256" key="5">
    <source>
        <dbReference type="ARBA" id="ARBA00023014"/>
    </source>
</evidence>
<evidence type="ECO:0000256" key="1">
    <source>
        <dbReference type="ARBA" id="ARBA00022485"/>
    </source>
</evidence>
<dbReference type="Pfam" id="PF13237">
    <property type="entry name" value="Fer4_10"/>
    <property type="match status" value="1"/>
</dbReference>
<proteinExistence type="predicted"/>
<dbReference type="EMBL" id="CAFBPM010000038">
    <property type="protein sequence ID" value="CAB5032911.1"/>
    <property type="molecule type" value="Genomic_DNA"/>
</dbReference>
<evidence type="ECO:0000313" key="9">
    <source>
        <dbReference type="EMBL" id="CAB4829592.1"/>
    </source>
</evidence>
<feature type="transmembrane region" description="Helical" evidence="7">
    <location>
        <begin position="100"/>
        <end position="127"/>
    </location>
</feature>
<dbReference type="GO" id="GO:0051539">
    <property type="term" value="F:4 iron, 4 sulfur cluster binding"/>
    <property type="evidence" value="ECO:0007669"/>
    <property type="project" value="UniProtKB-KW"/>
</dbReference>
<dbReference type="InterPro" id="IPR004017">
    <property type="entry name" value="Cys_rich_dom"/>
</dbReference>
<dbReference type="Pfam" id="PF02754">
    <property type="entry name" value="CCG"/>
    <property type="match status" value="2"/>
</dbReference>
<feature type="transmembrane region" description="Helical" evidence="7">
    <location>
        <begin position="148"/>
        <end position="167"/>
    </location>
</feature>
<dbReference type="PANTHER" id="PTHR43255:SF1">
    <property type="entry name" value="IRON-SULFUR-BINDING OXIDOREDUCTASE FADF-RELATED"/>
    <property type="match status" value="1"/>
</dbReference>
<keyword evidence="7" id="KW-0472">Membrane</keyword>
<protein>
    <submittedName>
        <fullName evidence="10">Unannotated protein</fullName>
    </submittedName>
</protein>
<dbReference type="Gene3D" id="1.10.1060.10">
    <property type="entry name" value="Alpha-helical ferredoxin"/>
    <property type="match status" value="1"/>
</dbReference>
<keyword evidence="7" id="KW-1133">Transmembrane helix</keyword>
<evidence type="ECO:0000259" key="8">
    <source>
        <dbReference type="PROSITE" id="PS51379"/>
    </source>
</evidence>
<feature type="region of interest" description="Disordered" evidence="6">
    <location>
        <begin position="673"/>
        <end position="693"/>
    </location>
</feature>
<organism evidence="10">
    <name type="scientific">freshwater metagenome</name>
    <dbReference type="NCBI Taxonomy" id="449393"/>
    <lineage>
        <taxon>unclassified sequences</taxon>
        <taxon>metagenomes</taxon>
        <taxon>ecological metagenomes</taxon>
    </lineage>
</organism>
<dbReference type="PROSITE" id="PS00198">
    <property type="entry name" value="4FE4S_FER_1"/>
    <property type="match status" value="1"/>
</dbReference>
<feature type="domain" description="4Fe-4S ferredoxin-type" evidence="8">
    <location>
        <begin position="279"/>
        <end position="306"/>
    </location>
</feature>
<name>A0A6J7DNH9_9ZZZZ</name>
<feature type="transmembrane region" description="Helical" evidence="7">
    <location>
        <begin position="183"/>
        <end position="202"/>
    </location>
</feature>
<feature type="transmembrane region" description="Helical" evidence="7">
    <location>
        <begin position="209"/>
        <end position="227"/>
    </location>
</feature>
<feature type="transmembrane region" description="Helical" evidence="7">
    <location>
        <begin position="67"/>
        <end position="88"/>
    </location>
</feature>
<evidence type="ECO:0000256" key="3">
    <source>
        <dbReference type="ARBA" id="ARBA00023002"/>
    </source>
</evidence>
<dbReference type="AlphaFoldDB" id="A0A6J7DNH9"/>
<dbReference type="GO" id="GO:0046872">
    <property type="term" value="F:metal ion binding"/>
    <property type="evidence" value="ECO:0007669"/>
    <property type="project" value="UniProtKB-KW"/>
</dbReference>